<evidence type="ECO:0000259" key="3">
    <source>
        <dbReference type="PROSITE" id="PS50157"/>
    </source>
</evidence>
<dbReference type="EMBL" id="JBEDUW010000001">
    <property type="protein sequence ID" value="KAK9949062.1"/>
    <property type="molecule type" value="Genomic_DNA"/>
</dbReference>
<name>A0AAW1YK97_RUBAR</name>
<feature type="domain" description="C2H2-type" evidence="3">
    <location>
        <begin position="44"/>
        <end position="71"/>
    </location>
</feature>
<comment type="caution">
    <text evidence="4">The sequence shown here is derived from an EMBL/GenBank/DDBJ whole genome shotgun (WGS) entry which is preliminary data.</text>
</comment>
<sequence length="170" mass="19344">MIVNKDLESKKTYLEDDNLGDLLSLSLNKNDPSSKPDSSSHMVFSCNFCTRKFYNSQALGGHQNAHKRERGAAKRYQSHRMLMSTMRFPFNSVELGVQPHSLEKQSSRDGSSMMMAPFSTGFRMPFMFEENMDLMIWPGSFRVENNLPSTTAQGQSDHAHNTQLDLSLRL</sequence>
<dbReference type="AlphaFoldDB" id="A0AAW1YK97"/>
<evidence type="ECO:0000313" key="5">
    <source>
        <dbReference type="Proteomes" id="UP001457282"/>
    </source>
</evidence>
<proteinExistence type="predicted"/>
<organism evidence="4 5">
    <name type="scientific">Rubus argutus</name>
    <name type="common">Southern blackberry</name>
    <dbReference type="NCBI Taxonomy" id="59490"/>
    <lineage>
        <taxon>Eukaryota</taxon>
        <taxon>Viridiplantae</taxon>
        <taxon>Streptophyta</taxon>
        <taxon>Embryophyta</taxon>
        <taxon>Tracheophyta</taxon>
        <taxon>Spermatophyta</taxon>
        <taxon>Magnoliopsida</taxon>
        <taxon>eudicotyledons</taxon>
        <taxon>Gunneridae</taxon>
        <taxon>Pentapetalae</taxon>
        <taxon>rosids</taxon>
        <taxon>fabids</taxon>
        <taxon>Rosales</taxon>
        <taxon>Rosaceae</taxon>
        <taxon>Rosoideae</taxon>
        <taxon>Rosoideae incertae sedis</taxon>
        <taxon>Rubus</taxon>
    </lineage>
</organism>
<dbReference type="InterPro" id="IPR036236">
    <property type="entry name" value="Znf_C2H2_sf"/>
</dbReference>
<dbReference type="PROSITE" id="PS00028">
    <property type="entry name" value="ZINC_FINGER_C2H2_1"/>
    <property type="match status" value="1"/>
</dbReference>
<dbReference type="InterPro" id="IPR053266">
    <property type="entry name" value="Zinc_finger_protein_7"/>
</dbReference>
<dbReference type="Proteomes" id="UP001457282">
    <property type="component" value="Unassembled WGS sequence"/>
</dbReference>
<evidence type="ECO:0000256" key="1">
    <source>
        <dbReference type="PROSITE-ProRule" id="PRU00042"/>
    </source>
</evidence>
<dbReference type="PANTHER" id="PTHR47593">
    <property type="entry name" value="ZINC FINGER PROTEIN 4-LIKE"/>
    <property type="match status" value="1"/>
</dbReference>
<keyword evidence="1" id="KW-0862">Zinc</keyword>
<dbReference type="GO" id="GO:0008270">
    <property type="term" value="F:zinc ion binding"/>
    <property type="evidence" value="ECO:0007669"/>
    <property type="project" value="UniProtKB-KW"/>
</dbReference>
<accession>A0AAW1YK97</accession>
<dbReference type="InterPro" id="IPR013087">
    <property type="entry name" value="Znf_C2H2_type"/>
</dbReference>
<gene>
    <name evidence="4" type="ORF">M0R45_004606</name>
</gene>
<dbReference type="SUPFAM" id="SSF57667">
    <property type="entry name" value="beta-beta-alpha zinc fingers"/>
    <property type="match status" value="1"/>
</dbReference>
<keyword evidence="1" id="KW-0479">Metal-binding</keyword>
<keyword evidence="1" id="KW-0863">Zinc-finger</keyword>
<dbReference type="Gene3D" id="3.30.160.60">
    <property type="entry name" value="Classic Zinc Finger"/>
    <property type="match status" value="1"/>
</dbReference>
<keyword evidence="5" id="KW-1185">Reference proteome</keyword>
<evidence type="ECO:0000313" key="4">
    <source>
        <dbReference type="EMBL" id="KAK9949062.1"/>
    </source>
</evidence>
<reference evidence="4 5" key="1">
    <citation type="journal article" date="2023" name="G3 (Bethesda)">
        <title>A chromosome-length genome assembly and annotation of blackberry (Rubus argutus, cv. 'Hillquist').</title>
        <authorList>
            <person name="Bruna T."/>
            <person name="Aryal R."/>
            <person name="Dudchenko O."/>
            <person name="Sargent D.J."/>
            <person name="Mead D."/>
            <person name="Buti M."/>
            <person name="Cavallini A."/>
            <person name="Hytonen T."/>
            <person name="Andres J."/>
            <person name="Pham M."/>
            <person name="Weisz D."/>
            <person name="Mascagni F."/>
            <person name="Usai G."/>
            <person name="Natali L."/>
            <person name="Bassil N."/>
            <person name="Fernandez G.E."/>
            <person name="Lomsadze A."/>
            <person name="Armour M."/>
            <person name="Olukolu B."/>
            <person name="Poorten T."/>
            <person name="Britton C."/>
            <person name="Davik J."/>
            <person name="Ashrafi H."/>
            <person name="Aiden E.L."/>
            <person name="Borodovsky M."/>
            <person name="Worthington M."/>
        </authorList>
    </citation>
    <scope>NUCLEOTIDE SEQUENCE [LARGE SCALE GENOMIC DNA]</scope>
    <source>
        <strain evidence="4">PI 553951</strain>
    </source>
</reference>
<dbReference type="PANTHER" id="PTHR47593:SF9">
    <property type="entry name" value="C2H2-TYPE DOMAIN-CONTAINING PROTEIN"/>
    <property type="match status" value="1"/>
</dbReference>
<feature type="region of interest" description="Disordered" evidence="2">
    <location>
        <begin position="147"/>
        <end position="170"/>
    </location>
</feature>
<protein>
    <recommendedName>
        <fullName evidence="3">C2H2-type domain-containing protein</fullName>
    </recommendedName>
</protein>
<evidence type="ECO:0000256" key="2">
    <source>
        <dbReference type="SAM" id="MobiDB-lite"/>
    </source>
</evidence>
<dbReference type="PROSITE" id="PS50157">
    <property type="entry name" value="ZINC_FINGER_C2H2_2"/>
    <property type="match status" value="1"/>
</dbReference>